<dbReference type="InterPro" id="IPR038678">
    <property type="entry name" value="Spondin_N_sf"/>
</dbReference>
<reference evidence="1" key="1">
    <citation type="submission" date="2021-02" db="EMBL/GenBank/DDBJ databases">
        <title>First Annotated Genome of the Yellow-green Alga Tribonema minus.</title>
        <authorList>
            <person name="Mahan K.M."/>
        </authorList>
    </citation>
    <scope>NUCLEOTIDE SEQUENCE</scope>
    <source>
        <strain evidence="1">UTEX B ZZ1240</strain>
    </source>
</reference>
<comment type="caution">
    <text evidence="1">The sequence shown here is derived from an EMBL/GenBank/DDBJ whole genome shotgun (WGS) entry which is preliminary data.</text>
</comment>
<dbReference type="OrthoDB" id="186138at2759"/>
<proteinExistence type="predicted"/>
<protein>
    <submittedName>
        <fullName evidence="1">Uncharacterized protein</fullName>
    </submittedName>
</protein>
<evidence type="ECO:0000313" key="1">
    <source>
        <dbReference type="EMBL" id="KAG5191951.1"/>
    </source>
</evidence>
<keyword evidence="2" id="KW-1185">Reference proteome</keyword>
<dbReference type="Proteomes" id="UP000664859">
    <property type="component" value="Unassembled WGS sequence"/>
</dbReference>
<dbReference type="EMBL" id="JAFCMP010000013">
    <property type="protein sequence ID" value="KAG5191951.1"/>
    <property type="molecule type" value="Genomic_DNA"/>
</dbReference>
<dbReference type="NCBIfam" id="NF038123">
    <property type="entry name" value="NF038123_dom"/>
    <property type="match status" value="1"/>
</dbReference>
<name>A0A836CQI5_9STRA</name>
<gene>
    <name evidence="1" type="ORF">JKP88DRAFT_261829</name>
</gene>
<organism evidence="1 2">
    <name type="scientific">Tribonema minus</name>
    <dbReference type="NCBI Taxonomy" id="303371"/>
    <lineage>
        <taxon>Eukaryota</taxon>
        <taxon>Sar</taxon>
        <taxon>Stramenopiles</taxon>
        <taxon>Ochrophyta</taxon>
        <taxon>PX clade</taxon>
        <taxon>Xanthophyceae</taxon>
        <taxon>Tribonematales</taxon>
        <taxon>Tribonemataceae</taxon>
        <taxon>Tribonema</taxon>
    </lineage>
</organism>
<accession>A0A836CQI5</accession>
<dbReference type="Gene3D" id="2.60.40.2130">
    <property type="entry name" value="F-spondin domain"/>
    <property type="match status" value="1"/>
</dbReference>
<dbReference type="InterPro" id="IPR009465">
    <property type="entry name" value="Spondin_N"/>
</dbReference>
<evidence type="ECO:0000313" key="2">
    <source>
        <dbReference type="Proteomes" id="UP000664859"/>
    </source>
</evidence>
<sequence>MHRHRRKVPSGIPSNTLVVTTFDTVCIKANQQPEITGLCAPFRAPRINTQAKSDRTYPTPSTMVAASRSASRAAKRTAAGLSLLLATASGHFSTCPGAQSIKITNLSSGQNLTEPVMVIHGKHADPIWELDGEPTDALKAYATTGDATAITDLLATEPLQSYVCGSLVGDVPLGPGESAFYDIDIVETANCTCDQIAATILSKVAWTNDGFVGVSSTVLSVAPWNTLKEDHAPWDEYLEPALDAGAEANTERCADIDNGCPATVTPGSNVPSIAANRVGEGIIFTHRGIGGAADLDAATFDFANPIALIQLHNSVLKVYFTVQPGAADLSAATFDFANPIALIQLHNRLPDGVSEDDLPITETQAQFFGTGAAPAAAARGAVGVAAAAALAAMALLR</sequence>
<dbReference type="AlphaFoldDB" id="A0A836CQI5"/>